<reference evidence="7" key="1">
    <citation type="submission" date="2020-10" db="EMBL/GenBank/DDBJ databases">
        <title>Unveiling of a novel bifunctional photoreceptor, Dualchrome1, isolated from a cosmopolitan green alga.</title>
        <authorList>
            <person name="Suzuki S."/>
            <person name="Kawachi M."/>
        </authorList>
    </citation>
    <scope>NUCLEOTIDE SEQUENCE</scope>
    <source>
        <strain evidence="7">NIES 2893</strain>
    </source>
</reference>
<dbReference type="InterPro" id="IPR009056">
    <property type="entry name" value="Cyt_c-like_dom"/>
</dbReference>
<feature type="compositionally biased region" description="Basic and acidic residues" evidence="4">
    <location>
        <begin position="169"/>
        <end position="181"/>
    </location>
</feature>
<accession>A0A830I320</accession>
<dbReference type="GO" id="GO:0046872">
    <property type="term" value="F:metal ion binding"/>
    <property type="evidence" value="ECO:0007669"/>
    <property type="project" value="UniProtKB-KW"/>
</dbReference>
<dbReference type="Proteomes" id="UP000660262">
    <property type="component" value="Unassembled WGS sequence"/>
</dbReference>
<dbReference type="GO" id="GO:0020037">
    <property type="term" value="F:heme binding"/>
    <property type="evidence" value="ECO:0007669"/>
    <property type="project" value="InterPro"/>
</dbReference>
<keyword evidence="5" id="KW-0732">Signal</keyword>
<dbReference type="GO" id="GO:0009055">
    <property type="term" value="F:electron transfer activity"/>
    <property type="evidence" value="ECO:0007669"/>
    <property type="project" value="InterPro"/>
</dbReference>
<dbReference type="EMBL" id="BNJQ01000038">
    <property type="protein sequence ID" value="GHP12141.1"/>
    <property type="molecule type" value="Genomic_DNA"/>
</dbReference>
<keyword evidence="8" id="KW-1185">Reference proteome</keyword>
<evidence type="ECO:0000313" key="7">
    <source>
        <dbReference type="EMBL" id="GHP12141.1"/>
    </source>
</evidence>
<evidence type="ECO:0000256" key="2">
    <source>
        <dbReference type="ARBA" id="ARBA00023004"/>
    </source>
</evidence>
<feature type="compositionally biased region" description="Acidic residues" evidence="4">
    <location>
        <begin position="355"/>
        <end position="364"/>
    </location>
</feature>
<keyword evidence="3" id="KW-0349">Heme</keyword>
<evidence type="ECO:0000256" key="5">
    <source>
        <dbReference type="SAM" id="SignalP"/>
    </source>
</evidence>
<evidence type="ECO:0000313" key="8">
    <source>
        <dbReference type="Proteomes" id="UP000660262"/>
    </source>
</evidence>
<evidence type="ECO:0000259" key="6">
    <source>
        <dbReference type="PROSITE" id="PS51007"/>
    </source>
</evidence>
<dbReference type="AlphaFoldDB" id="A0A830I320"/>
<feature type="chain" id="PRO_5032966392" description="Cytochrome c domain-containing protein" evidence="5">
    <location>
        <begin position="22"/>
        <end position="373"/>
    </location>
</feature>
<evidence type="ECO:0000256" key="1">
    <source>
        <dbReference type="ARBA" id="ARBA00022723"/>
    </source>
</evidence>
<evidence type="ECO:0000256" key="4">
    <source>
        <dbReference type="SAM" id="MobiDB-lite"/>
    </source>
</evidence>
<organism evidence="7 8">
    <name type="scientific">Pycnococcus provasolii</name>
    <dbReference type="NCBI Taxonomy" id="41880"/>
    <lineage>
        <taxon>Eukaryota</taxon>
        <taxon>Viridiplantae</taxon>
        <taxon>Chlorophyta</taxon>
        <taxon>Pseudoscourfieldiophyceae</taxon>
        <taxon>Pseudoscourfieldiales</taxon>
        <taxon>Pycnococcaceae</taxon>
        <taxon>Pycnococcus</taxon>
    </lineage>
</organism>
<proteinExistence type="predicted"/>
<dbReference type="OrthoDB" id="497068at2759"/>
<keyword evidence="2 3" id="KW-0408">Iron</keyword>
<sequence length="373" mass="42437">MLLLLHAVAAVVAAASQPARATPLRFAGGKDVFGREPICRACHDFIRNAEPTLLKKLGEIAETQAKLSSSSAHYRTEFGKYEGLIQDYVYDGACLHNTVFHDRDTHKACEKFVEEHEDHIIATVYRYTQQAKGAAFHWNEQLCSSVCPKHLASRQLSDFENDGSAEEEERYRSEPPPRKPIFEGSVQRAVAQNFETIVASFEGDVIAYLSYPDSHRDFHEAAMPTFDDAANIFASNATVPIRFVRIDLDMNDLPPPHGTSDRLPKLVLYARNRRTFPVYMTNVPDGKVTLYDFCLMILHGDTQMATREFVVALMKEVESGEVEYDVMYKNRDMYDESRVPSKYAIKKKKKKSSVEEESEEEEEMLSPKLKYDL</sequence>
<feature type="region of interest" description="Disordered" evidence="4">
    <location>
        <begin position="345"/>
        <end position="373"/>
    </location>
</feature>
<gene>
    <name evidence="7" type="ORF">PPROV_001086800</name>
</gene>
<dbReference type="PROSITE" id="PS51007">
    <property type="entry name" value="CYTC"/>
    <property type="match status" value="1"/>
</dbReference>
<feature type="signal peptide" evidence="5">
    <location>
        <begin position="1"/>
        <end position="21"/>
    </location>
</feature>
<name>A0A830I320_9CHLO</name>
<feature type="region of interest" description="Disordered" evidence="4">
    <location>
        <begin position="157"/>
        <end position="181"/>
    </location>
</feature>
<comment type="caution">
    <text evidence="7">The sequence shown here is derived from an EMBL/GenBank/DDBJ whole genome shotgun (WGS) entry which is preliminary data.</text>
</comment>
<evidence type="ECO:0000256" key="3">
    <source>
        <dbReference type="PROSITE-ProRule" id="PRU00433"/>
    </source>
</evidence>
<keyword evidence="1 3" id="KW-0479">Metal-binding</keyword>
<feature type="compositionally biased region" description="Acidic residues" evidence="4">
    <location>
        <begin position="159"/>
        <end position="168"/>
    </location>
</feature>
<feature type="domain" description="Cytochrome c" evidence="6">
    <location>
        <begin position="24"/>
        <end position="132"/>
    </location>
</feature>
<protein>
    <recommendedName>
        <fullName evidence="6">Cytochrome c domain-containing protein</fullName>
    </recommendedName>
</protein>